<dbReference type="NCBIfam" id="TIGR03534">
    <property type="entry name" value="RF_mod_PrmC"/>
    <property type="match status" value="1"/>
</dbReference>
<dbReference type="Proteomes" id="UP000466307">
    <property type="component" value="Unassembled WGS sequence"/>
</dbReference>
<dbReference type="NCBIfam" id="TIGR00536">
    <property type="entry name" value="hemK_fam"/>
    <property type="match status" value="1"/>
</dbReference>
<dbReference type="RefSeq" id="WP_059037348.1">
    <property type="nucleotide sequence ID" value="NZ_JAADZU010000036.1"/>
</dbReference>
<sequence>MALAEATGVLAAAGVDSPRADAEWLLVHVLGTDRGRLLVADDLDHEARARFAGLIALRAQRIPMQHLVGTAAFGPVVLHVGPGVFVPRPETELLYAWAHQLAERELAGAAAQFTVVDLCSGSGALAIALAATLPGARVHAVEKSPEATTWLQRNVDGLAADVAARVVVHTGDVTDAGAVAAMVGAPADLVVSNPPYVPSTTPVPAEVHADPAMAVFGGEDGMDVITPMAATIAAILRPGGCVGIEHDDTTGDAVTGLLRGTGDFDEVTSHTDLTGRPRFVTARRRGR</sequence>
<feature type="binding site" evidence="4">
    <location>
        <position position="142"/>
    </location>
    <ligand>
        <name>S-adenosyl-L-methionine</name>
        <dbReference type="ChEBI" id="CHEBI:59789"/>
    </ligand>
</feature>
<dbReference type="GO" id="GO:0032259">
    <property type="term" value="P:methylation"/>
    <property type="evidence" value="ECO:0007669"/>
    <property type="project" value="UniProtKB-KW"/>
</dbReference>
<evidence type="ECO:0000256" key="1">
    <source>
        <dbReference type="ARBA" id="ARBA00022603"/>
    </source>
</evidence>
<comment type="similarity">
    <text evidence="4">Belongs to the protein N5-glutamine methyltransferase family. PrmC subfamily.</text>
</comment>
<organism evidence="6 7">
    <name type="scientific">Gordonia desulfuricans</name>
    <dbReference type="NCBI Taxonomy" id="89051"/>
    <lineage>
        <taxon>Bacteria</taxon>
        <taxon>Bacillati</taxon>
        <taxon>Actinomycetota</taxon>
        <taxon>Actinomycetes</taxon>
        <taxon>Mycobacteriales</taxon>
        <taxon>Gordoniaceae</taxon>
        <taxon>Gordonia</taxon>
    </lineage>
</organism>
<dbReference type="InterPro" id="IPR040758">
    <property type="entry name" value="PrmC_N"/>
</dbReference>
<dbReference type="Gene3D" id="1.10.8.10">
    <property type="entry name" value="DNA helicase RuvA subunit, C-terminal domain"/>
    <property type="match status" value="1"/>
</dbReference>
<dbReference type="GO" id="GO:0003676">
    <property type="term" value="F:nucleic acid binding"/>
    <property type="evidence" value="ECO:0007669"/>
    <property type="project" value="InterPro"/>
</dbReference>
<proteinExistence type="inferred from homology"/>
<comment type="caution">
    <text evidence="6">The sequence shown here is derived from an EMBL/GenBank/DDBJ whole genome shotgun (WGS) entry which is preliminary data.</text>
</comment>
<dbReference type="InterPro" id="IPR050320">
    <property type="entry name" value="N5-glutamine_MTase"/>
</dbReference>
<keyword evidence="1 4" id="KW-0489">Methyltransferase</keyword>
<dbReference type="Gene3D" id="3.40.50.150">
    <property type="entry name" value="Vaccinia Virus protein VP39"/>
    <property type="match status" value="1"/>
</dbReference>
<dbReference type="Pfam" id="PF17827">
    <property type="entry name" value="PrmC_N"/>
    <property type="match status" value="1"/>
</dbReference>
<comment type="caution">
    <text evidence="4">Lacks conserved residue(s) required for the propagation of feature annotation.</text>
</comment>
<dbReference type="EC" id="2.1.1.297" evidence="4"/>
<dbReference type="InterPro" id="IPR002052">
    <property type="entry name" value="DNA_methylase_N6_adenine_CS"/>
</dbReference>
<gene>
    <name evidence="4 6" type="primary">prmC</name>
    <name evidence="6" type="ORF">GYA93_12315</name>
</gene>
<keyword evidence="7" id="KW-1185">Reference proteome</keyword>
<dbReference type="GO" id="GO:0102559">
    <property type="term" value="F:peptide chain release factor N(5)-glutamine methyltransferase activity"/>
    <property type="evidence" value="ECO:0007669"/>
    <property type="project" value="UniProtKB-EC"/>
</dbReference>
<comment type="function">
    <text evidence="4">Methylates the class 1 translation termination release factors RF1/PrfA and RF2/PrfB on the glutamine residue of the universally conserved GGQ motif.</text>
</comment>
<dbReference type="PANTHER" id="PTHR18895">
    <property type="entry name" value="HEMK METHYLTRANSFERASE"/>
    <property type="match status" value="1"/>
</dbReference>
<dbReference type="InterPro" id="IPR004556">
    <property type="entry name" value="HemK-like"/>
</dbReference>
<evidence type="ECO:0000256" key="3">
    <source>
        <dbReference type="ARBA" id="ARBA00022691"/>
    </source>
</evidence>
<dbReference type="InterPro" id="IPR019874">
    <property type="entry name" value="RF_methyltr_PrmC"/>
</dbReference>
<evidence type="ECO:0000313" key="6">
    <source>
        <dbReference type="EMBL" id="NDK90362.1"/>
    </source>
</evidence>
<accession>A0A7K3LQ27</accession>
<evidence type="ECO:0000256" key="2">
    <source>
        <dbReference type="ARBA" id="ARBA00022679"/>
    </source>
</evidence>
<feature type="binding site" evidence="4">
    <location>
        <position position="193"/>
    </location>
    <ligand>
        <name>S-adenosyl-L-methionine</name>
        <dbReference type="ChEBI" id="CHEBI:59789"/>
    </ligand>
</feature>
<evidence type="ECO:0000313" key="7">
    <source>
        <dbReference type="Proteomes" id="UP000466307"/>
    </source>
</evidence>
<comment type="catalytic activity">
    <reaction evidence="4">
        <text>L-glutaminyl-[peptide chain release factor] + S-adenosyl-L-methionine = N(5)-methyl-L-glutaminyl-[peptide chain release factor] + S-adenosyl-L-homocysteine + H(+)</text>
        <dbReference type="Rhea" id="RHEA:42896"/>
        <dbReference type="Rhea" id="RHEA-COMP:10271"/>
        <dbReference type="Rhea" id="RHEA-COMP:10272"/>
        <dbReference type="ChEBI" id="CHEBI:15378"/>
        <dbReference type="ChEBI" id="CHEBI:30011"/>
        <dbReference type="ChEBI" id="CHEBI:57856"/>
        <dbReference type="ChEBI" id="CHEBI:59789"/>
        <dbReference type="ChEBI" id="CHEBI:61891"/>
        <dbReference type="EC" id="2.1.1.297"/>
    </reaction>
</comment>
<dbReference type="HAMAP" id="MF_02126">
    <property type="entry name" value="RF_methyltr_PrmC"/>
    <property type="match status" value="1"/>
</dbReference>
<dbReference type="InterPro" id="IPR029063">
    <property type="entry name" value="SAM-dependent_MTases_sf"/>
</dbReference>
<dbReference type="SUPFAM" id="SSF53335">
    <property type="entry name" value="S-adenosyl-L-methionine-dependent methyltransferases"/>
    <property type="match status" value="1"/>
</dbReference>
<feature type="domain" description="Release factor glutamine methyltransferase N-terminal" evidence="5">
    <location>
        <begin position="2"/>
        <end position="69"/>
    </location>
</feature>
<dbReference type="PANTHER" id="PTHR18895:SF74">
    <property type="entry name" value="MTRF1L RELEASE FACTOR GLUTAMINE METHYLTRANSFERASE"/>
    <property type="match status" value="1"/>
</dbReference>
<dbReference type="AlphaFoldDB" id="A0A7K3LQ27"/>
<name>A0A7K3LQ27_9ACTN</name>
<keyword evidence="3 4" id="KW-0949">S-adenosyl-L-methionine</keyword>
<dbReference type="PROSITE" id="PS00092">
    <property type="entry name" value="N6_MTASE"/>
    <property type="match status" value="1"/>
</dbReference>
<feature type="binding site" evidence="4">
    <location>
        <begin position="193"/>
        <end position="196"/>
    </location>
    <ligand>
        <name>substrate</name>
    </ligand>
</feature>
<dbReference type="Pfam" id="PF03602">
    <property type="entry name" value="Cons_hypoth95"/>
    <property type="match status" value="1"/>
</dbReference>
<keyword evidence="2 4" id="KW-0808">Transferase</keyword>
<evidence type="ECO:0000259" key="5">
    <source>
        <dbReference type="Pfam" id="PF17827"/>
    </source>
</evidence>
<reference evidence="6 7" key="1">
    <citation type="submission" date="2020-01" db="EMBL/GenBank/DDBJ databases">
        <title>Investigation of new actinobacteria for the biodesulphurisation of diesel fuel.</title>
        <authorList>
            <person name="Athi Narayanan S.M."/>
        </authorList>
    </citation>
    <scope>NUCLEOTIDE SEQUENCE [LARGE SCALE GENOMIC DNA]</scope>
    <source>
        <strain evidence="6 7">213E</strain>
    </source>
</reference>
<evidence type="ECO:0000256" key="4">
    <source>
        <dbReference type="HAMAP-Rule" id="MF_02126"/>
    </source>
</evidence>
<protein>
    <recommendedName>
        <fullName evidence="4">Release factor glutamine methyltransferase</fullName>
        <shortName evidence="4">RF MTase</shortName>
        <ecNumber evidence="4">2.1.1.297</ecNumber>
    </recommendedName>
    <alternativeName>
        <fullName evidence="4">N5-glutamine methyltransferase PrmC</fullName>
    </alternativeName>
    <alternativeName>
        <fullName evidence="4">Protein-(glutamine-N5) MTase PrmC</fullName>
    </alternativeName>
    <alternativeName>
        <fullName evidence="4">Protein-glutamine N-methyltransferase PrmC</fullName>
    </alternativeName>
</protein>
<dbReference type="EMBL" id="JAADZU010000036">
    <property type="protein sequence ID" value="NDK90362.1"/>
    <property type="molecule type" value="Genomic_DNA"/>
</dbReference>